<protein>
    <submittedName>
        <fullName evidence="3">Uncharacterized protein</fullName>
    </submittedName>
</protein>
<feature type="compositionally biased region" description="Low complexity" evidence="2">
    <location>
        <begin position="478"/>
        <end position="488"/>
    </location>
</feature>
<accession>A0A1X0NSQ9</accession>
<gene>
    <name evidence="3" type="ORF">TM35_000201430</name>
</gene>
<name>A0A1X0NSQ9_9TRYP</name>
<feature type="region of interest" description="Disordered" evidence="2">
    <location>
        <begin position="87"/>
        <end position="121"/>
    </location>
</feature>
<dbReference type="EMBL" id="NBCO01000020">
    <property type="protein sequence ID" value="ORC87734.1"/>
    <property type="molecule type" value="Genomic_DNA"/>
</dbReference>
<organism evidence="3 4">
    <name type="scientific">Trypanosoma theileri</name>
    <dbReference type="NCBI Taxonomy" id="67003"/>
    <lineage>
        <taxon>Eukaryota</taxon>
        <taxon>Discoba</taxon>
        <taxon>Euglenozoa</taxon>
        <taxon>Kinetoplastea</taxon>
        <taxon>Metakinetoplastina</taxon>
        <taxon>Trypanosomatida</taxon>
        <taxon>Trypanosomatidae</taxon>
        <taxon>Trypanosoma</taxon>
    </lineage>
</organism>
<dbReference type="OrthoDB" id="246949at2759"/>
<feature type="region of interest" description="Disordered" evidence="2">
    <location>
        <begin position="384"/>
        <end position="435"/>
    </location>
</feature>
<dbReference type="GeneID" id="39986608"/>
<evidence type="ECO:0000313" key="4">
    <source>
        <dbReference type="Proteomes" id="UP000192257"/>
    </source>
</evidence>
<reference evidence="3 4" key="1">
    <citation type="submission" date="2017-03" db="EMBL/GenBank/DDBJ databases">
        <title>An alternative strategy for trypanosome survival in the mammalian bloodstream revealed through genome and transcriptome analysis of the ubiquitous bovine parasite Trypanosoma (Megatrypanum) theileri.</title>
        <authorList>
            <person name="Kelly S."/>
            <person name="Ivens A."/>
            <person name="Mott A."/>
            <person name="O'Neill E."/>
            <person name="Emms D."/>
            <person name="Macleod O."/>
            <person name="Voorheis P."/>
            <person name="Matthews J."/>
            <person name="Matthews K."/>
            <person name="Carrington M."/>
        </authorList>
    </citation>
    <scope>NUCLEOTIDE SEQUENCE [LARGE SCALE GENOMIC DNA]</scope>
    <source>
        <strain evidence="3">Edinburgh</strain>
    </source>
</reference>
<dbReference type="AlphaFoldDB" id="A0A1X0NSQ9"/>
<proteinExistence type="predicted"/>
<feature type="compositionally biased region" description="Basic and acidic residues" evidence="2">
    <location>
        <begin position="90"/>
        <end position="105"/>
    </location>
</feature>
<dbReference type="RefSeq" id="XP_028881800.1">
    <property type="nucleotide sequence ID" value="XM_029026828.1"/>
</dbReference>
<dbReference type="Proteomes" id="UP000192257">
    <property type="component" value="Unassembled WGS sequence"/>
</dbReference>
<evidence type="ECO:0000256" key="1">
    <source>
        <dbReference type="SAM" id="Coils"/>
    </source>
</evidence>
<keyword evidence="4" id="KW-1185">Reference proteome</keyword>
<feature type="compositionally biased region" description="Low complexity" evidence="2">
    <location>
        <begin position="171"/>
        <end position="180"/>
    </location>
</feature>
<comment type="caution">
    <text evidence="3">The sequence shown here is derived from an EMBL/GenBank/DDBJ whole genome shotgun (WGS) entry which is preliminary data.</text>
</comment>
<feature type="coiled-coil region" evidence="1">
    <location>
        <begin position="320"/>
        <end position="378"/>
    </location>
</feature>
<feature type="compositionally biased region" description="Low complexity" evidence="2">
    <location>
        <begin position="191"/>
        <end position="204"/>
    </location>
</feature>
<dbReference type="VEuPathDB" id="TriTrypDB:TM35_000201430"/>
<evidence type="ECO:0000313" key="3">
    <source>
        <dbReference type="EMBL" id="ORC87734.1"/>
    </source>
</evidence>
<feature type="region of interest" description="Disordered" evidence="2">
    <location>
        <begin position="459"/>
        <end position="488"/>
    </location>
</feature>
<keyword evidence="1" id="KW-0175">Coiled coil</keyword>
<sequence length="552" mass="62520">MTTKDEPFLGNILVDTVNKQFQTQRFNVEFAFLKDTTVNTVLEDLEEALSEMGLQMVIPRNQCALAYDSSQHHYSNNNNNNVNMNSGVQENRDGDNFRRLSRGRDAAGVIENNNDDNNMKNGNDYPTILTGMDCIFKAPEVEAFYDLNRRCGLSRSATFIVVRKTERRRSSTSPSSQPREIQNSARYDHQTTTTTTGKTTTGRTAGSEVGLSVYLLPRQHQFDDSANLLLATSPQGTSEQDETDSKYQAALATVREMVSAEEKGIMNARRQQHNPQREPHWSLQLNKPPSREEWLQAVEAEAAAYDRLAAHFTHATSAAAVQQEELRNLLKNEVNELHERVDAVKIHVTKRQALQERVDQLKLEVEAQREKEGELLRALEKMKYSEMRSQQQQYQQPPPPVVPPTSHAFIFHQNERSASQHGSPLPNDFGTNTSTIHASTAGMEAAGGSNFLSPSLREEVRRALSPQRPTPVSEQHQHQQQQQQQKSALQQLRLLAAELSHHLRSPNPNPGERHRLMAAIRTLRQQVELQQVESFQEIRESPVRSSANRRII</sequence>
<feature type="region of interest" description="Disordered" evidence="2">
    <location>
        <begin position="164"/>
        <end position="204"/>
    </location>
</feature>
<evidence type="ECO:0000256" key="2">
    <source>
        <dbReference type="SAM" id="MobiDB-lite"/>
    </source>
</evidence>